<dbReference type="RefSeq" id="WP_380861574.1">
    <property type="nucleotide sequence ID" value="NZ_JBHSKM010000025.1"/>
</dbReference>
<sequence length="89" mass="9883">MSILGEPTSCGGPLQPSVLLSLEPLLGPAPSLDLAEIDWLIVGGESGPQHRPLDLDWVRDIRDRYVDRQVAPFLQVNSWPHLEGRRPHV</sequence>
<name>A0ABW0CRU6_STRCD</name>
<evidence type="ECO:0000313" key="1">
    <source>
        <dbReference type="EMBL" id="MFC5218611.1"/>
    </source>
</evidence>
<reference evidence="2" key="1">
    <citation type="journal article" date="2019" name="Int. J. Syst. Evol. Microbiol.">
        <title>The Global Catalogue of Microorganisms (GCM) 10K type strain sequencing project: providing services to taxonomists for standard genome sequencing and annotation.</title>
        <authorList>
            <consortium name="The Broad Institute Genomics Platform"/>
            <consortium name="The Broad Institute Genome Sequencing Center for Infectious Disease"/>
            <person name="Wu L."/>
            <person name="Ma J."/>
        </authorList>
    </citation>
    <scope>NUCLEOTIDE SEQUENCE [LARGE SCALE GENOMIC DNA]</scope>
    <source>
        <strain evidence="2">KCTC 42586</strain>
    </source>
</reference>
<keyword evidence="2" id="KW-1185">Reference proteome</keyword>
<dbReference type="Pfam" id="PF07505">
    <property type="entry name" value="DUF5131"/>
    <property type="match status" value="1"/>
</dbReference>
<dbReference type="EMBL" id="JBHSKM010000025">
    <property type="protein sequence ID" value="MFC5218611.1"/>
    <property type="molecule type" value="Genomic_DNA"/>
</dbReference>
<accession>A0ABW0CRU6</accession>
<comment type="caution">
    <text evidence="1">The sequence shown here is derived from an EMBL/GenBank/DDBJ whole genome shotgun (WGS) entry which is preliminary data.</text>
</comment>
<proteinExistence type="predicted"/>
<dbReference type="Proteomes" id="UP001596263">
    <property type="component" value="Unassembled WGS sequence"/>
</dbReference>
<gene>
    <name evidence="1" type="ORF">ACFPQ9_32680</name>
</gene>
<dbReference type="InterPro" id="IPR011101">
    <property type="entry name" value="DUF5131"/>
</dbReference>
<organism evidence="1 2">
    <name type="scientific">Streptomyces coerulescens</name>
    <dbReference type="NCBI Taxonomy" id="29304"/>
    <lineage>
        <taxon>Bacteria</taxon>
        <taxon>Bacillati</taxon>
        <taxon>Actinomycetota</taxon>
        <taxon>Actinomycetes</taxon>
        <taxon>Kitasatosporales</taxon>
        <taxon>Streptomycetaceae</taxon>
        <taxon>Streptomyces</taxon>
    </lineage>
</organism>
<evidence type="ECO:0000313" key="2">
    <source>
        <dbReference type="Proteomes" id="UP001596263"/>
    </source>
</evidence>
<protein>
    <submittedName>
        <fullName evidence="1">DUF5131 family protein</fullName>
    </submittedName>
</protein>